<dbReference type="EMBL" id="PDNA01000058">
    <property type="protein sequence ID" value="PGH18318.1"/>
    <property type="molecule type" value="Genomic_DNA"/>
</dbReference>
<feature type="region of interest" description="Disordered" evidence="1">
    <location>
        <begin position="360"/>
        <end position="386"/>
    </location>
</feature>
<name>A0A2B7YBM7_POLH7</name>
<feature type="compositionally biased region" description="Basic and acidic residues" evidence="1">
    <location>
        <begin position="276"/>
        <end position="288"/>
    </location>
</feature>
<protein>
    <submittedName>
        <fullName evidence="3">Uncharacterized protein</fullName>
    </submittedName>
</protein>
<keyword evidence="2" id="KW-1133">Transmembrane helix</keyword>
<dbReference type="AlphaFoldDB" id="A0A2B7YBM7"/>
<evidence type="ECO:0000256" key="2">
    <source>
        <dbReference type="SAM" id="Phobius"/>
    </source>
</evidence>
<keyword evidence="4" id="KW-1185">Reference proteome</keyword>
<feature type="transmembrane region" description="Helical" evidence="2">
    <location>
        <begin position="12"/>
        <end position="30"/>
    </location>
</feature>
<reference evidence="3 4" key="1">
    <citation type="submission" date="2017-10" db="EMBL/GenBank/DDBJ databases">
        <title>Comparative genomics in systemic dimorphic fungi from Ajellomycetaceae.</title>
        <authorList>
            <person name="Munoz J.F."/>
            <person name="Mcewen J.G."/>
            <person name="Clay O.K."/>
            <person name="Cuomo C.A."/>
        </authorList>
    </citation>
    <scope>NUCLEOTIDE SEQUENCE [LARGE SCALE GENOMIC DNA]</scope>
    <source>
        <strain evidence="3 4">UAMH7299</strain>
    </source>
</reference>
<sequence>MDIYTQEANALGRASLILTALAINIQWFLWDIPLPFRHGYRAYLHAVIWECIRITMPSVAGIFALYNVHDRSLWPKAYYFGGHDDALYKPMTWAQVLRVVMTDLLNVAACAITVISLCQTQGADKINMSLWAYPALPPTLIGLWITIASRIHCIPRRVVFIGGYVVLLAVGIVGIPLALSLGGNQDAASWLPATVLFFYMSLPFDLSTQLLVLVFVALGTAFTRVVGLAVNAMVASYYFPVPEIQNPAFGVVYLIVGLTAAGIAAQGRTGLIPLSDNKERPERRRQGVERSGSLMRTFPPQPLPRPESASPSELDYESSISQSVAPVEKEFEPIIEEEAQERLTTVLEDKIGEEFEILKELPGSTPDQESRVDSPAVPDGGIDPEKDRAVQKEAEAQLEVGRDGSCDIADVDVQRQIMSEFTVKRKLVGGSTIKRKPVSGDAVLETAANENNDNDNDNDPEPPTNLIQKRWEAYTKSLSSKVQHVQQNNQLQKLWETSSKALSSKV</sequence>
<feature type="transmembrane region" description="Helical" evidence="2">
    <location>
        <begin position="211"/>
        <end position="239"/>
    </location>
</feature>
<gene>
    <name evidence="3" type="ORF">AJ80_04496</name>
</gene>
<organism evidence="3 4">
    <name type="scientific">Polytolypa hystricis (strain UAMH7299)</name>
    <dbReference type="NCBI Taxonomy" id="1447883"/>
    <lineage>
        <taxon>Eukaryota</taxon>
        <taxon>Fungi</taxon>
        <taxon>Dikarya</taxon>
        <taxon>Ascomycota</taxon>
        <taxon>Pezizomycotina</taxon>
        <taxon>Eurotiomycetes</taxon>
        <taxon>Eurotiomycetidae</taxon>
        <taxon>Onygenales</taxon>
        <taxon>Onygenales incertae sedis</taxon>
        <taxon>Polytolypa</taxon>
    </lineage>
</organism>
<dbReference type="Proteomes" id="UP000224634">
    <property type="component" value="Unassembled WGS sequence"/>
</dbReference>
<feature type="region of interest" description="Disordered" evidence="1">
    <location>
        <begin position="274"/>
        <end position="327"/>
    </location>
</feature>
<feature type="transmembrane region" description="Helical" evidence="2">
    <location>
        <begin position="96"/>
        <end position="117"/>
    </location>
</feature>
<accession>A0A2B7YBM7</accession>
<proteinExistence type="predicted"/>
<feature type="transmembrane region" description="Helical" evidence="2">
    <location>
        <begin position="129"/>
        <end position="147"/>
    </location>
</feature>
<feature type="transmembrane region" description="Helical" evidence="2">
    <location>
        <begin position="42"/>
        <end position="66"/>
    </location>
</feature>
<comment type="caution">
    <text evidence="3">The sequence shown here is derived from an EMBL/GenBank/DDBJ whole genome shotgun (WGS) entry which is preliminary data.</text>
</comment>
<keyword evidence="2" id="KW-0472">Membrane</keyword>
<keyword evidence="2" id="KW-0812">Transmembrane</keyword>
<evidence type="ECO:0000313" key="3">
    <source>
        <dbReference type="EMBL" id="PGH18318.1"/>
    </source>
</evidence>
<dbReference type="OrthoDB" id="4225064at2759"/>
<evidence type="ECO:0000256" key="1">
    <source>
        <dbReference type="SAM" id="MobiDB-lite"/>
    </source>
</evidence>
<feature type="transmembrane region" description="Helical" evidence="2">
    <location>
        <begin position="251"/>
        <end position="274"/>
    </location>
</feature>
<feature type="transmembrane region" description="Helical" evidence="2">
    <location>
        <begin position="159"/>
        <end position="181"/>
    </location>
</feature>
<evidence type="ECO:0000313" key="4">
    <source>
        <dbReference type="Proteomes" id="UP000224634"/>
    </source>
</evidence>
<feature type="region of interest" description="Disordered" evidence="1">
    <location>
        <begin position="436"/>
        <end position="465"/>
    </location>
</feature>